<keyword evidence="9" id="KW-0472">Membrane</keyword>
<evidence type="ECO:0000259" key="10">
    <source>
        <dbReference type="Pfam" id="PF04389"/>
    </source>
</evidence>
<keyword evidence="9" id="KW-0812">Transmembrane</keyword>
<feature type="transmembrane region" description="Helical" evidence="9">
    <location>
        <begin position="359"/>
        <end position="381"/>
    </location>
</feature>
<sequence>MKTIRFLGVWICLVIGVAVGVWSLRTPAPLPADAPPATFSAQRAMADVAAIAQAPHPTGSAEIAKVRDHLLMRMGELGLEVSVRPDQGFYANARDPYFLSVASVQNLAGVLPGADRALPAVLVMSHYDSVPNSPGAADDAAGVAAALEIARAMKAGGPARRDVIFLFTDAEEPGLLGAEAFFARDPMAKRVGLVVNLEARGDAGRASMFQTGPGNGALIPVFARAAKGPSANSLASAVYAKMPNDTDFTHAVRKGLPGLNLAFIDDQLAYHTPLARPDHLEKGSLQHVGDQTLPTIRALADAAALPPPAPDAIYSDVLGQFMVSYPPVAGWALLGLAAALLLFAAWRTLSLGAASGWEIARGAACLLLLATTAALILHLAGRLLKVQDIQRYFDLLVRFDHLLWGAGLLAIAAGLGVATAMARGAGRIIPCVAALALGGACSLVGGFDPVGLGLGVATSVLAALALGYRTDALGGWIGGLVVLLVLATTAQVLAPGATVMLTWPLLVGALGLALVIGIGGTRDKRVALALTVVIGALAALTVAQLTAWSAFTFAGLGVQEPAVLALFVLLAAPALSPLTHDFAATRWAWRAALVLVLAGGGLIGYAAVAEGTASRPAPTGALHLADLSSGKAWRVAEHPRLDAWTKAALPDDGGAAPTQRTLAPFWEQPTWMSETRTVPVEVPQLSIDRAEDRLLVRLIPAPGAEMVRLRLKPGVALSQPRLNGRPISLKMEAGKWSSLTYHAPDPNGVTLSFTTRGPGQVEVAALEYHDGWPSLAKAPPPKPAGLMAFGQSDKTAVLVRGRTRW</sequence>
<dbReference type="AlphaFoldDB" id="A0A2W5XD05"/>
<dbReference type="EMBL" id="QFQZ01000016">
    <property type="protein sequence ID" value="PZR35351.1"/>
    <property type="molecule type" value="Genomic_DNA"/>
</dbReference>
<dbReference type="InterPro" id="IPR045175">
    <property type="entry name" value="M28_fam"/>
</dbReference>
<accession>A0A2W5XD05</accession>
<feature type="transmembrane region" description="Helical" evidence="9">
    <location>
        <begin position="328"/>
        <end position="347"/>
    </location>
</feature>
<feature type="transmembrane region" description="Helical" evidence="9">
    <location>
        <begin position="428"/>
        <end position="445"/>
    </location>
</feature>
<feature type="domain" description="Peptidase M28" evidence="10">
    <location>
        <begin position="106"/>
        <end position="293"/>
    </location>
</feature>
<feature type="transmembrane region" description="Helical" evidence="9">
    <location>
        <begin position="587"/>
        <end position="608"/>
    </location>
</feature>
<evidence type="ECO:0000256" key="7">
    <source>
        <dbReference type="ARBA" id="ARBA00023180"/>
    </source>
</evidence>
<dbReference type="Gene3D" id="3.40.630.10">
    <property type="entry name" value="Zn peptidases"/>
    <property type="match status" value="1"/>
</dbReference>
<evidence type="ECO:0000256" key="9">
    <source>
        <dbReference type="SAM" id="Phobius"/>
    </source>
</evidence>
<dbReference type="PANTHER" id="PTHR12147">
    <property type="entry name" value="METALLOPEPTIDASE M28 FAMILY MEMBER"/>
    <property type="match status" value="1"/>
</dbReference>
<dbReference type="RefSeq" id="WP_304275984.1">
    <property type="nucleotide sequence ID" value="NZ_QFQZ01000016.1"/>
</dbReference>
<dbReference type="Pfam" id="PF04389">
    <property type="entry name" value="Peptidase_M28"/>
    <property type="match status" value="1"/>
</dbReference>
<gene>
    <name evidence="11" type="ORF">DI526_07115</name>
</gene>
<name>A0A2W5XD05_9CAUL</name>
<evidence type="ECO:0000256" key="5">
    <source>
        <dbReference type="ARBA" id="ARBA00022554"/>
    </source>
</evidence>
<feature type="transmembrane region" description="Helical" evidence="9">
    <location>
        <begin position="451"/>
        <end position="468"/>
    </location>
</feature>
<dbReference type="Proteomes" id="UP000249393">
    <property type="component" value="Unassembled WGS sequence"/>
</dbReference>
<dbReference type="InterPro" id="IPR007484">
    <property type="entry name" value="Peptidase_M28"/>
</dbReference>
<evidence type="ECO:0000256" key="2">
    <source>
        <dbReference type="ARBA" id="ARBA00004128"/>
    </source>
</evidence>
<evidence type="ECO:0000256" key="4">
    <source>
        <dbReference type="ARBA" id="ARBA00017435"/>
    </source>
</evidence>
<evidence type="ECO:0000313" key="11">
    <source>
        <dbReference type="EMBL" id="PZR35351.1"/>
    </source>
</evidence>
<dbReference type="GO" id="GO:0008235">
    <property type="term" value="F:metalloexopeptidase activity"/>
    <property type="evidence" value="ECO:0007669"/>
    <property type="project" value="InterPro"/>
</dbReference>
<evidence type="ECO:0000256" key="8">
    <source>
        <dbReference type="ARBA" id="ARBA00031512"/>
    </source>
</evidence>
<proteinExistence type="inferred from homology"/>
<feature type="transmembrane region" description="Helical" evidence="9">
    <location>
        <begin position="500"/>
        <end position="519"/>
    </location>
</feature>
<comment type="caution">
    <text evidence="11">The sequence shown here is derived from an EMBL/GenBank/DDBJ whole genome shotgun (WGS) entry which is preliminary data.</text>
</comment>
<dbReference type="SUPFAM" id="SSF53187">
    <property type="entry name" value="Zn-dependent exopeptidases"/>
    <property type="match status" value="1"/>
</dbReference>
<feature type="transmembrane region" description="Helical" evidence="9">
    <location>
        <begin position="526"/>
        <end position="547"/>
    </location>
</feature>
<keyword evidence="5" id="KW-0926">Vacuole</keyword>
<evidence type="ECO:0000256" key="6">
    <source>
        <dbReference type="ARBA" id="ARBA00022989"/>
    </source>
</evidence>
<keyword evidence="7" id="KW-0325">Glycoprotein</keyword>
<feature type="transmembrane region" description="Helical" evidence="9">
    <location>
        <begin position="553"/>
        <end position="575"/>
    </location>
</feature>
<evidence type="ECO:0000256" key="3">
    <source>
        <dbReference type="ARBA" id="ARBA00010918"/>
    </source>
</evidence>
<evidence type="ECO:0000256" key="1">
    <source>
        <dbReference type="ARBA" id="ARBA00003273"/>
    </source>
</evidence>
<dbReference type="PANTHER" id="PTHR12147:SF58">
    <property type="entry name" value="VACUOLAR MEMBRANE PROTEASE"/>
    <property type="match status" value="1"/>
</dbReference>
<reference evidence="11 12" key="1">
    <citation type="submission" date="2017-08" db="EMBL/GenBank/DDBJ databases">
        <title>Infants hospitalized years apart are colonized by the same room-sourced microbial strains.</title>
        <authorList>
            <person name="Brooks B."/>
            <person name="Olm M.R."/>
            <person name="Firek B.A."/>
            <person name="Baker R."/>
            <person name="Thomas B.C."/>
            <person name="Morowitz M.J."/>
            <person name="Banfield J.F."/>
        </authorList>
    </citation>
    <scope>NUCLEOTIDE SEQUENCE [LARGE SCALE GENOMIC DNA]</scope>
    <source>
        <strain evidence="11">S2_003_000_R2_4</strain>
    </source>
</reference>
<comment type="subcellular location">
    <subcellularLocation>
        <location evidence="2">Vacuole membrane</location>
        <topology evidence="2">Multi-pass membrane protein</topology>
    </subcellularLocation>
</comment>
<organism evidence="11 12">
    <name type="scientific">Caulobacter segnis</name>
    <dbReference type="NCBI Taxonomy" id="88688"/>
    <lineage>
        <taxon>Bacteria</taxon>
        <taxon>Pseudomonadati</taxon>
        <taxon>Pseudomonadota</taxon>
        <taxon>Alphaproteobacteria</taxon>
        <taxon>Caulobacterales</taxon>
        <taxon>Caulobacteraceae</taxon>
        <taxon>Caulobacter</taxon>
    </lineage>
</organism>
<comment type="function">
    <text evidence="1">May be involved in vacuolar sorting and osmoregulation.</text>
</comment>
<comment type="similarity">
    <text evidence="3">Belongs to the peptidase M28 family.</text>
</comment>
<dbReference type="GO" id="GO:0005774">
    <property type="term" value="C:vacuolar membrane"/>
    <property type="evidence" value="ECO:0007669"/>
    <property type="project" value="UniProtKB-SubCell"/>
</dbReference>
<dbReference type="GO" id="GO:0006508">
    <property type="term" value="P:proteolysis"/>
    <property type="evidence" value="ECO:0007669"/>
    <property type="project" value="InterPro"/>
</dbReference>
<feature type="transmembrane region" description="Helical" evidence="9">
    <location>
        <begin position="401"/>
        <end position="421"/>
    </location>
</feature>
<keyword evidence="6 9" id="KW-1133">Transmembrane helix</keyword>
<protein>
    <recommendedName>
        <fullName evidence="4">Vacuolar membrane protease</fullName>
    </recommendedName>
    <alternativeName>
        <fullName evidence="8">FXNA-related family protease 1</fullName>
    </alternativeName>
</protein>
<evidence type="ECO:0000313" key="12">
    <source>
        <dbReference type="Proteomes" id="UP000249393"/>
    </source>
</evidence>
<feature type="transmembrane region" description="Helical" evidence="9">
    <location>
        <begin position="475"/>
        <end position="494"/>
    </location>
</feature>